<name>A0AB33JVB0_9ACTN</name>
<gene>
    <name evidence="3" type="ORF">KCMC57_08580</name>
</gene>
<dbReference type="InterPro" id="IPR058852">
    <property type="entry name" value="HTH_77"/>
</dbReference>
<dbReference type="RefSeq" id="WP_407987080.1">
    <property type="nucleotide sequence ID" value="NZ_AP035881.2"/>
</dbReference>
<organism evidence="3">
    <name type="scientific">Kitasatospora sp. CMC57</name>
    <dbReference type="NCBI Taxonomy" id="3231513"/>
    <lineage>
        <taxon>Bacteria</taxon>
        <taxon>Bacillati</taxon>
        <taxon>Actinomycetota</taxon>
        <taxon>Actinomycetes</taxon>
        <taxon>Kitasatosporales</taxon>
        <taxon>Streptomycetaceae</taxon>
        <taxon>Kitasatospora</taxon>
    </lineage>
</organism>
<protein>
    <recommendedName>
        <fullName evidence="2">Winged helix-turn-helix domain-containing protein</fullName>
    </recommendedName>
</protein>
<dbReference type="Gene3D" id="1.25.40.10">
    <property type="entry name" value="Tetratricopeptide repeat domain"/>
    <property type="match status" value="1"/>
</dbReference>
<dbReference type="PRINTS" id="PR00364">
    <property type="entry name" value="DISEASERSIST"/>
</dbReference>
<accession>A0AB33JVB0</accession>
<dbReference type="InterPro" id="IPR027417">
    <property type="entry name" value="P-loop_NTPase"/>
</dbReference>
<sequence>MISATDRLPAELTSFVGREPELAALAGLLRTRRLVTVTGPGGVGKTRLALRAAAAAANRFADGVRLVEVGGVQDPLLLGHAVLEALRLTDSTARPPEEVLVEQLADRELLIVLDGCEHLVAACAELAATLLRAAPALRVLATSRETLRVPGEHRLPVAPLPVSGPDGAPAEAVRLFADRAAAVLPGFELTDRNLGEVTRLCRRLDGIPLAVELAAGRLRALSVEQIALRLNDRFRLLTGGDRSTPGRHQTLRTTIGWSHELCTPQERLAWARLSVFSGSFDLESAEYVCVGEGLGADELLDLLSELIGKSVLLREEGELGVRYRLLDTLREYGAQWLRATGEEYRLRSRHRDWYLGMASWGEIEWFGPRQQETAERTRLAHPNLRTALEFCLAEPGEEQVALLLAGTLWFYWVGSGHLGEGRHWLDRALALAPEPTEARAKALWVTGYMATLQGDLARARPALAECHRQALETGDDRALAYAVHRQGCAALIGDDLGRATELFEEALWHYDAIGELNSNVLMAMFELAVAYLFQGETESGQRWLEEVRGICEEHGEQWAYAYALYALAFSAWTAGENRTARAHARECVRLNHLFRDLLGVVLALDMLAVLETEGPAPDLFEARVLQGAAHRIWRAVGKPFFGSSSFNGPYRTCEERTREGLTEQEFTEAFGLGAALDLDQVAARVLGRESVETSGNGPSPAAGRLRGSVPTAGQRE</sequence>
<feature type="domain" description="Winged helix-turn-helix" evidence="2">
    <location>
        <begin position="271"/>
        <end position="337"/>
    </location>
</feature>
<dbReference type="PANTHER" id="PTHR47691:SF3">
    <property type="entry name" value="HTH-TYPE TRANSCRIPTIONAL REGULATOR RV0890C-RELATED"/>
    <property type="match status" value="1"/>
</dbReference>
<evidence type="ECO:0000259" key="2">
    <source>
        <dbReference type="Pfam" id="PF25872"/>
    </source>
</evidence>
<dbReference type="InterPro" id="IPR011990">
    <property type="entry name" value="TPR-like_helical_dom_sf"/>
</dbReference>
<evidence type="ECO:0000313" key="3">
    <source>
        <dbReference type="EMBL" id="BFP44490.1"/>
    </source>
</evidence>
<dbReference type="Gene3D" id="3.40.50.300">
    <property type="entry name" value="P-loop containing nucleotide triphosphate hydrolases"/>
    <property type="match status" value="1"/>
</dbReference>
<dbReference type="Pfam" id="PF25872">
    <property type="entry name" value="HTH_77"/>
    <property type="match status" value="1"/>
</dbReference>
<dbReference type="SUPFAM" id="SSF52540">
    <property type="entry name" value="P-loop containing nucleoside triphosphate hydrolases"/>
    <property type="match status" value="1"/>
</dbReference>
<proteinExistence type="predicted"/>
<dbReference type="SUPFAM" id="SSF48452">
    <property type="entry name" value="TPR-like"/>
    <property type="match status" value="1"/>
</dbReference>
<feature type="region of interest" description="Disordered" evidence="1">
    <location>
        <begin position="688"/>
        <end position="716"/>
    </location>
</feature>
<dbReference type="EMBL" id="AP035881">
    <property type="protein sequence ID" value="BFP44490.1"/>
    <property type="molecule type" value="Genomic_DNA"/>
</dbReference>
<evidence type="ECO:0000256" key="1">
    <source>
        <dbReference type="SAM" id="MobiDB-lite"/>
    </source>
</evidence>
<dbReference type="PANTHER" id="PTHR47691">
    <property type="entry name" value="REGULATOR-RELATED"/>
    <property type="match status" value="1"/>
</dbReference>
<dbReference type="AlphaFoldDB" id="A0AB33JVB0"/>
<reference evidence="3" key="1">
    <citation type="submission" date="2024-07" db="EMBL/GenBank/DDBJ databases">
        <title>Complete genome sequences of cellulolytic bacteria, Kitasatospora sp. CMC57 and Streptomyces sp. CMC78, isolated from Japanese agricultural soil.</title>
        <authorList>
            <person name="Hashimoto T."/>
            <person name="Ito M."/>
            <person name="Iwamoto M."/>
            <person name="Fukahori D."/>
            <person name="Shoda T."/>
            <person name="Sakoda M."/>
            <person name="Morohoshi T."/>
            <person name="Mitsuboshi M."/>
            <person name="Nishizawa T."/>
        </authorList>
    </citation>
    <scope>NUCLEOTIDE SEQUENCE</scope>
    <source>
        <strain evidence="3">CMC57</strain>
    </source>
</reference>